<organism evidence="1 2">
    <name type="scientific">Bordetella genomosp. 9</name>
    <dbReference type="NCBI Taxonomy" id="1416803"/>
    <lineage>
        <taxon>Bacteria</taxon>
        <taxon>Pseudomonadati</taxon>
        <taxon>Pseudomonadota</taxon>
        <taxon>Betaproteobacteria</taxon>
        <taxon>Burkholderiales</taxon>
        <taxon>Alcaligenaceae</taxon>
        <taxon>Bordetella</taxon>
    </lineage>
</organism>
<name>A0A1W6YZA2_9BORD</name>
<reference evidence="1 2" key="1">
    <citation type="submission" date="2017-05" db="EMBL/GenBank/DDBJ databases">
        <title>Complete and WGS of Bordetella genogroups.</title>
        <authorList>
            <person name="Spilker T."/>
            <person name="LiPuma J."/>
        </authorList>
    </citation>
    <scope>NUCLEOTIDE SEQUENCE [LARGE SCALE GENOMIC DNA]</scope>
    <source>
        <strain evidence="1 2">AU17164</strain>
    </source>
</reference>
<sequence length="173" mass="20241">MKPLMRWQMGDPAKVYEQIEEGCRKRARRELKVDPFGAIWRKGVIVMTRDESEQIEELLLTWYYWADAHREERGYSRVSPGFQYADSSDVHEDDDDRDARLNRYVAEQVDACLVALPVELRAAVGLHTANRAAGNEVYRNPRCSPEEQHRRYQQAKLDLLPLLRRRDLVKIAA</sequence>
<accession>A0A1W6YZA2</accession>
<dbReference type="RefSeq" id="WP_086072121.1">
    <property type="nucleotide sequence ID" value="NZ_CP021109.1"/>
</dbReference>
<protein>
    <submittedName>
        <fullName evidence="1">Uncharacterized protein</fullName>
    </submittedName>
</protein>
<dbReference type="EMBL" id="CP021109">
    <property type="protein sequence ID" value="ARP86284.1"/>
    <property type="molecule type" value="Genomic_DNA"/>
</dbReference>
<dbReference type="AlphaFoldDB" id="A0A1W6YZA2"/>
<proteinExistence type="predicted"/>
<keyword evidence="2" id="KW-1185">Reference proteome</keyword>
<gene>
    <name evidence="1" type="ORF">CAL13_08795</name>
</gene>
<evidence type="ECO:0000313" key="1">
    <source>
        <dbReference type="EMBL" id="ARP86284.1"/>
    </source>
</evidence>
<dbReference type="Proteomes" id="UP000194139">
    <property type="component" value="Chromosome"/>
</dbReference>
<evidence type="ECO:0000313" key="2">
    <source>
        <dbReference type="Proteomes" id="UP000194139"/>
    </source>
</evidence>